<dbReference type="PANTHER" id="PTHR32319:SF0">
    <property type="entry name" value="BACTERIAL HEMOLYSIN-LIKE PROTEIN"/>
    <property type="match status" value="1"/>
</dbReference>
<dbReference type="InterPro" id="IPR047048">
    <property type="entry name" value="TlyA"/>
</dbReference>
<dbReference type="Proteomes" id="UP001224674">
    <property type="component" value="Chromosome"/>
</dbReference>
<evidence type="ECO:0000256" key="1">
    <source>
        <dbReference type="ARBA" id="ARBA00022884"/>
    </source>
</evidence>
<dbReference type="InterPro" id="IPR036986">
    <property type="entry name" value="S4_RNA-bd_sf"/>
</dbReference>
<name>A0AAJ6AIQ5_9MICC</name>
<dbReference type="PROSITE" id="PS50889">
    <property type="entry name" value="S4"/>
    <property type="match status" value="1"/>
</dbReference>
<dbReference type="PIRSF" id="PIRSF005578">
    <property type="entry name" value="TlyA"/>
    <property type="match status" value="1"/>
</dbReference>
<keyword evidence="5" id="KW-0489">Methyltransferase</keyword>
<feature type="domain" description="RNA-binding S4" evidence="4">
    <location>
        <begin position="7"/>
        <end position="69"/>
    </location>
</feature>
<gene>
    <name evidence="5" type="ORF">QDX21_04230</name>
</gene>
<dbReference type="InterPro" id="IPR002877">
    <property type="entry name" value="RNA_MeTrfase_FtsJ_dom"/>
</dbReference>
<keyword evidence="5" id="KW-0808">Transferase</keyword>
<dbReference type="GO" id="GO:0008168">
    <property type="term" value="F:methyltransferase activity"/>
    <property type="evidence" value="ECO:0007669"/>
    <property type="project" value="UniProtKB-KW"/>
</dbReference>
<dbReference type="SMART" id="SM00363">
    <property type="entry name" value="S4"/>
    <property type="match status" value="1"/>
</dbReference>
<dbReference type="Gene3D" id="3.40.50.150">
    <property type="entry name" value="Vaccinia Virus protein VP39"/>
    <property type="match status" value="1"/>
</dbReference>
<dbReference type="AlphaFoldDB" id="A0AAJ6AIQ5"/>
<dbReference type="RefSeq" id="WP_246840143.1">
    <property type="nucleotide sequence ID" value="NZ_CP122566.1"/>
</dbReference>
<dbReference type="PANTHER" id="PTHR32319">
    <property type="entry name" value="BACTERIAL HEMOLYSIN-LIKE PROTEIN"/>
    <property type="match status" value="1"/>
</dbReference>
<dbReference type="GO" id="GO:0032259">
    <property type="term" value="P:methylation"/>
    <property type="evidence" value="ECO:0007669"/>
    <property type="project" value="UniProtKB-KW"/>
</dbReference>
<reference evidence="5 6" key="1">
    <citation type="submission" date="2023-03" db="EMBL/GenBank/DDBJ databases">
        <title>Complete genome sequences of several Auritidibacter ignavus strains isolated from ear infections.</title>
        <authorList>
            <person name="Baehr T."/>
            <person name="Baumhoegger A.M."/>
        </authorList>
    </citation>
    <scope>NUCLEOTIDE SEQUENCE [LARGE SCALE GENOMIC DNA]</scope>
    <source>
        <strain evidence="5 6">BABAE-6</strain>
    </source>
</reference>
<evidence type="ECO:0000256" key="3">
    <source>
        <dbReference type="PROSITE-ProRule" id="PRU00182"/>
    </source>
</evidence>
<dbReference type="InterPro" id="IPR002942">
    <property type="entry name" value="S4_RNA-bd"/>
</dbReference>
<dbReference type="InterPro" id="IPR029063">
    <property type="entry name" value="SAM-dependent_MTases_sf"/>
</dbReference>
<dbReference type="SUPFAM" id="SSF53335">
    <property type="entry name" value="S-adenosyl-L-methionine-dependent methyltransferases"/>
    <property type="match status" value="1"/>
</dbReference>
<dbReference type="EMBL" id="CP122566">
    <property type="protein sequence ID" value="WGH94010.1"/>
    <property type="molecule type" value="Genomic_DNA"/>
</dbReference>
<protein>
    <submittedName>
        <fullName evidence="5">TlyA family RNA methyltransferase</fullName>
    </submittedName>
</protein>
<proteinExistence type="inferred from homology"/>
<dbReference type="SUPFAM" id="SSF55174">
    <property type="entry name" value="Alpha-L RNA-binding motif"/>
    <property type="match status" value="1"/>
</dbReference>
<evidence type="ECO:0000313" key="5">
    <source>
        <dbReference type="EMBL" id="WGH94010.1"/>
    </source>
</evidence>
<accession>A0AAJ6AIQ5</accession>
<dbReference type="NCBIfam" id="TIGR00478">
    <property type="entry name" value="tly"/>
    <property type="match status" value="1"/>
</dbReference>
<dbReference type="GO" id="GO:0003723">
    <property type="term" value="F:RNA binding"/>
    <property type="evidence" value="ECO:0007669"/>
    <property type="project" value="UniProtKB-KW"/>
</dbReference>
<keyword evidence="6" id="KW-1185">Reference proteome</keyword>
<dbReference type="Pfam" id="PF01728">
    <property type="entry name" value="FtsJ"/>
    <property type="match status" value="1"/>
</dbReference>
<dbReference type="InterPro" id="IPR004538">
    <property type="entry name" value="Hemolysin_A/TlyA"/>
</dbReference>
<dbReference type="Pfam" id="PF01479">
    <property type="entry name" value="S4"/>
    <property type="match status" value="1"/>
</dbReference>
<dbReference type="CDD" id="cd02440">
    <property type="entry name" value="AdoMet_MTases"/>
    <property type="match status" value="1"/>
</dbReference>
<sequence>MTSTPVQRLDHYLVSAGLAPTRSQAAGLIHQGVITVNGQVVHKPGKKVASGDTVESQADQQQWASRAGHKLAGALDIFRGIDVKGASCLDAGASTGGFTDVLLHHGAGHVHAVDVGHDQLVPRLRVDPRVSVYEGLNIRALSLETLGESVEVVVSDLSFISLTLVLEPLAGVCADGADVMLMVKPQFEVGKKALPKSGVVTDPQARVQAVTRVVHTAARHGLDPVGLSASTLPGQDGNREFFCHAVKRPSAVSADALADWVRRQNVDWGE</sequence>
<organism evidence="5 6">
    <name type="scientific">Auritidibacter ignavus</name>
    <dbReference type="NCBI Taxonomy" id="678932"/>
    <lineage>
        <taxon>Bacteria</taxon>
        <taxon>Bacillati</taxon>
        <taxon>Actinomycetota</taxon>
        <taxon>Actinomycetes</taxon>
        <taxon>Micrococcales</taxon>
        <taxon>Micrococcaceae</taxon>
        <taxon>Auritidibacter</taxon>
    </lineage>
</organism>
<dbReference type="Gene3D" id="3.10.290.10">
    <property type="entry name" value="RNA-binding S4 domain"/>
    <property type="match status" value="1"/>
</dbReference>
<dbReference type="CDD" id="cd00165">
    <property type="entry name" value="S4"/>
    <property type="match status" value="1"/>
</dbReference>
<keyword evidence="1 3" id="KW-0694">RNA-binding</keyword>
<evidence type="ECO:0000313" key="6">
    <source>
        <dbReference type="Proteomes" id="UP001224674"/>
    </source>
</evidence>
<comment type="similarity">
    <text evidence="2">Belongs to the TlyA family.</text>
</comment>
<evidence type="ECO:0000259" key="4">
    <source>
        <dbReference type="SMART" id="SM00363"/>
    </source>
</evidence>
<evidence type="ECO:0000256" key="2">
    <source>
        <dbReference type="ARBA" id="ARBA00029460"/>
    </source>
</evidence>